<comment type="caution">
    <text evidence="1">The sequence shown here is derived from an EMBL/GenBank/DDBJ whole genome shotgun (WGS) entry which is preliminary data.</text>
</comment>
<dbReference type="AlphaFoldDB" id="A0AAV4T3X1"/>
<reference evidence="1 2" key="1">
    <citation type="submission" date="2021-06" db="EMBL/GenBank/DDBJ databases">
        <title>Caerostris extrusa draft genome.</title>
        <authorList>
            <person name="Kono N."/>
            <person name="Arakawa K."/>
        </authorList>
    </citation>
    <scope>NUCLEOTIDE SEQUENCE [LARGE SCALE GENOMIC DNA]</scope>
</reference>
<gene>
    <name evidence="1" type="ORF">CEXT_663291</name>
</gene>
<evidence type="ECO:0000313" key="2">
    <source>
        <dbReference type="Proteomes" id="UP001054945"/>
    </source>
</evidence>
<dbReference type="Proteomes" id="UP001054945">
    <property type="component" value="Unassembled WGS sequence"/>
</dbReference>
<organism evidence="1 2">
    <name type="scientific">Caerostris extrusa</name>
    <name type="common">Bark spider</name>
    <name type="synonym">Caerostris bankana</name>
    <dbReference type="NCBI Taxonomy" id="172846"/>
    <lineage>
        <taxon>Eukaryota</taxon>
        <taxon>Metazoa</taxon>
        <taxon>Ecdysozoa</taxon>
        <taxon>Arthropoda</taxon>
        <taxon>Chelicerata</taxon>
        <taxon>Arachnida</taxon>
        <taxon>Araneae</taxon>
        <taxon>Araneomorphae</taxon>
        <taxon>Entelegynae</taxon>
        <taxon>Araneoidea</taxon>
        <taxon>Araneidae</taxon>
        <taxon>Caerostris</taxon>
    </lineage>
</organism>
<proteinExistence type="predicted"/>
<keyword evidence="2" id="KW-1185">Reference proteome</keyword>
<dbReference type="EMBL" id="BPLR01010612">
    <property type="protein sequence ID" value="GIY40439.1"/>
    <property type="molecule type" value="Genomic_DNA"/>
</dbReference>
<accession>A0AAV4T3X1</accession>
<evidence type="ECO:0000313" key="1">
    <source>
        <dbReference type="EMBL" id="GIY40439.1"/>
    </source>
</evidence>
<name>A0AAV4T3X1_CAEEX</name>
<sequence length="142" mass="16725">MSGTSHCDRARGYILGEWMVYSIRVWTFAGMIPRDNDCKSSTRFRCITHTRCVLRKSRRWVISGVLRIDDVWKLIFWKDVESQFPKRHTRRFPKTSENPEGTDPAYQQTLLPVLRMMYHRNIKRPPRTTVAGINQDAGHFAL</sequence>
<protein>
    <submittedName>
        <fullName evidence="1">Uncharacterized protein</fullName>
    </submittedName>
</protein>